<dbReference type="GO" id="GO:0005886">
    <property type="term" value="C:plasma membrane"/>
    <property type="evidence" value="ECO:0007669"/>
    <property type="project" value="UniProtKB-SubCell"/>
</dbReference>
<evidence type="ECO:0000259" key="8">
    <source>
        <dbReference type="PROSITE" id="PS50928"/>
    </source>
</evidence>
<dbReference type="Gene3D" id="1.10.3720.10">
    <property type="entry name" value="MetI-like"/>
    <property type="match status" value="1"/>
</dbReference>
<dbReference type="AlphaFoldDB" id="A0A426U7F1"/>
<evidence type="ECO:0000256" key="3">
    <source>
        <dbReference type="ARBA" id="ARBA00022475"/>
    </source>
</evidence>
<feature type="transmembrane region" description="Helical" evidence="7">
    <location>
        <begin position="56"/>
        <end position="75"/>
    </location>
</feature>
<feature type="transmembrane region" description="Helical" evidence="7">
    <location>
        <begin position="23"/>
        <end position="44"/>
    </location>
</feature>
<dbReference type="InterPro" id="IPR000515">
    <property type="entry name" value="MetI-like"/>
</dbReference>
<feature type="transmembrane region" description="Helical" evidence="7">
    <location>
        <begin position="344"/>
        <end position="366"/>
    </location>
</feature>
<dbReference type="Pfam" id="PF00528">
    <property type="entry name" value="BPD_transp_1"/>
    <property type="match status" value="1"/>
</dbReference>
<evidence type="ECO:0000256" key="6">
    <source>
        <dbReference type="ARBA" id="ARBA00023136"/>
    </source>
</evidence>
<feature type="transmembrane region" description="Helical" evidence="7">
    <location>
        <begin position="117"/>
        <end position="140"/>
    </location>
</feature>
<dbReference type="InterPro" id="IPR035906">
    <property type="entry name" value="MetI-like_sf"/>
</dbReference>
<feature type="transmembrane region" description="Helical" evidence="7">
    <location>
        <begin position="243"/>
        <end position="265"/>
    </location>
</feature>
<name>A0A426U7F1_9CHLR</name>
<evidence type="ECO:0000256" key="4">
    <source>
        <dbReference type="ARBA" id="ARBA00022692"/>
    </source>
</evidence>
<feature type="transmembrane region" description="Helical" evidence="7">
    <location>
        <begin position="152"/>
        <end position="174"/>
    </location>
</feature>
<comment type="subcellular location">
    <subcellularLocation>
        <location evidence="1 7">Cell membrane</location>
        <topology evidence="1 7">Multi-pass membrane protein</topology>
    </subcellularLocation>
</comment>
<dbReference type="PROSITE" id="PS50928">
    <property type="entry name" value="ABC_TM1"/>
    <property type="match status" value="1"/>
</dbReference>
<comment type="similarity">
    <text evidence="7">Belongs to the binding-protein-dependent transport system permease family.</text>
</comment>
<feature type="transmembrane region" description="Helical" evidence="7">
    <location>
        <begin position="87"/>
        <end position="110"/>
    </location>
</feature>
<dbReference type="PANTHER" id="PTHR30193:SF18">
    <property type="entry name" value="OSMOPROTECTIVE COMPOUNDS UPTAKE PERMEASE PROTEIN GGTC"/>
    <property type="match status" value="1"/>
</dbReference>
<dbReference type="PANTHER" id="PTHR30193">
    <property type="entry name" value="ABC TRANSPORTER PERMEASE PROTEIN"/>
    <property type="match status" value="1"/>
</dbReference>
<feature type="transmembrane region" description="Helical" evidence="7">
    <location>
        <begin position="186"/>
        <end position="209"/>
    </location>
</feature>
<keyword evidence="4 7" id="KW-0812">Transmembrane</keyword>
<organism evidence="9 10">
    <name type="scientific">Candidatus Viridilinea halotolerans</name>
    <dbReference type="NCBI Taxonomy" id="2491704"/>
    <lineage>
        <taxon>Bacteria</taxon>
        <taxon>Bacillati</taxon>
        <taxon>Chloroflexota</taxon>
        <taxon>Chloroflexia</taxon>
        <taxon>Chloroflexales</taxon>
        <taxon>Chloroflexineae</taxon>
        <taxon>Oscillochloridaceae</taxon>
        <taxon>Candidatus Viridilinea</taxon>
    </lineage>
</organism>
<keyword evidence="5 7" id="KW-1133">Transmembrane helix</keyword>
<evidence type="ECO:0000313" key="9">
    <source>
        <dbReference type="EMBL" id="RRR75870.1"/>
    </source>
</evidence>
<keyword evidence="2 7" id="KW-0813">Transport</keyword>
<keyword evidence="6 7" id="KW-0472">Membrane</keyword>
<proteinExistence type="inferred from homology"/>
<evidence type="ECO:0000256" key="5">
    <source>
        <dbReference type="ARBA" id="ARBA00022989"/>
    </source>
</evidence>
<comment type="caution">
    <text evidence="9">The sequence shown here is derived from an EMBL/GenBank/DDBJ whole genome shotgun (WGS) entry which is preliminary data.</text>
</comment>
<protein>
    <submittedName>
        <fullName evidence="9">Sugar ABC transporter permease</fullName>
    </submittedName>
</protein>
<evidence type="ECO:0000256" key="1">
    <source>
        <dbReference type="ARBA" id="ARBA00004651"/>
    </source>
</evidence>
<feature type="transmembrane region" description="Helical" evidence="7">
    <location>
        <begin position="286"/>
        <end position="311"/>
    </location>
</feature>
<evidence type="ECO:0000313" key="10">
    <source>
        <dbReference type="Proteomes" id="UP000280307"/>
    </source>
</evidence>
<accession>A0A426U7F1</accession>
<gene>
    <name evidence="9" type="ORF">EI684_03880</name>
</gene>
<dbReference type="CDD" id="cd06261">
    <property type="entry name" value="TM_PBP2"/>
    <property type="match status" value="1"/>
</dbReference>
<dbReference type="InterPro" id="IPR051393">
    <property type="entry name" value="ABC_transporter_permease"/>
</dbReference>
<feature type="domain" description="ABC transmembrane type-1" evidence="8">
    <location>
        <begin position="149"/>
        <end position="367"/>
    </location>
</feature>
<dbReference type="SUPFAM" id="SSF161098">
    <property type="entry name" value="MetI-like"/>
    <property type="match status" value="1"/>
</dbReference>
<dbReference type="GO" id="GO:0055085">
    <property type="term" value="P:transmembrane transport"/>
    <property type="evidence" value="ECO:0007669"/>
    <property type="project" value="InterPro"/>
</dbReference>
<evidence type="ECO:0000256" key="2">
    <source>
        <dbReference type="ARBA" id="ARBA00022448"/>
    </source>
</evidence>
<keyword evidence="3" id="KW-1003">Cell membrane</keyword>
<sequence>MQTTNVTPRHASSSSEDFNPGRLALALLLLALLIAFIGGGFFFLRDVQRNDSLPKLLTAALAIIWGVGGAAWAFYTLNMIVEQLPGAIRRVLLPYVFVGPAILFLGWALLFPALRTLYLSFFSANSSEFVGINNYIAVFSERTMLTAFRNNIFFWMLIGTLGCVLFGLIIAILADRSSFETVAKSLIFMPMAISFVGAGVIWRFVYYYAPPGQTQIGLLNAMGTGLGFEPQAWTTLLQPQNNFFLVIILIWMQTGFALVIFSAAIKGIPEDIIEASRVDGASELQIFWHIMLPAIQGTIVTVTTTILIFTLKIFDIVIVMTGGQYGTGVIAVEFYRQYFTNRNFGYGSAIAIVLLLAVIPVMVYNLRQLKKQEVF</sequence>
<dbReference type="Proteomes" id="UP000280307">
    <property type="component" value="Unassembled WGS sequence"/>
</dbReference>
<evidence type="ECO:0000256" key="7">
    <source>
        <dbReference type="RuleBase" id="RU363032"/>
    </source>
</evidence>
<reference evidence="9 10" key="1">
    <citation type="submission" date="2018-12" db="EMBL/GenBank/DDBJ databases">
        <title>Genome Sequence of Candidatus Viridilinea halotolerans isolated from saline sulfide-rich spring.</title>
        <authorList>
            <person name="Grouzdev D.S."/>
            <person name="Burganskaya E.I."/>
            <person name="Krutkina M.S."/>
            <person name="Sukhacheva M.V."/>
            <person name="Gorlenko V.M."/>
        </authorList>
    </citation>
    <scope>NUCLEOTIDE SEQUENCE [LARGE SCALE GENOMIC DNA]</scope>
    <source>
        <strain evidence="9">Chok-6</strain>
    </source>
</reference>
<dbReference type="EMBL" id="RSAS01000153">
    <property type="protein sequence ID" value="RRR75870.1"/>
    <property type="molecule type" value="Genomic_DNA"/>
</dbReference>